<feature type="region of interest" description="Disordered" evidence="1">
    <location>
        <begin position="159"/>
        <end position="192"/>
    </location>
</feature>
<feature type="compositionally biased region" description="Low complexity" evidence="1">
    <location>
        <begin position="352"/>
        <end position="371"/>
    </location>
</feature>
<evidence type="ECO:0000256" key="1">
    <source>
        <dbReference type="SAM" id="MobiDB-lite"/>
    </source>
</evidence>
<gene>
    <name evidence="2" type="ORF">Hypma_001199</name>
</gene>
<reference evidence="2" key="1">
    <citation type="submission" date="2018-04" db="EMBL/GenBank/DDBJ databases">
        <title>Whole genome sequencing of Hypsizygus marmoreus.</title>
        <authorList>
            <person name="Choi I.-G."/>
            <person name="Min B."/>
            <person name="Kim J.-G."/>
            <person name="Kim S."/>
            <person name="Oh Y.-L."/>
            <person name="Kong W.-S."/>
            <person name="Park H."/>
            <person name="Jeong J."/>
            <person name="Song E.-S."/>
        </authorList>
    </citation>
    <scope>NUCLEOTIDE SEQUENCE [LARGE SCALE GENOMIC DNA]</scope>
    <source>
        <strain evidence="2">51987-8</strain>
    </source>
</reference>
<evidence type="ECO:0000313" key="2">
    <source>
        <dbReference type="EMBL" id="RDB17686.1"/>
    </source>
</evidence>
<feature type="region of interest" description="Disordered" evidence="1">
    <location>
        <begin position="392"/>
        <end position="439"/>
    </location>
</feature>
<organism evidence="2 3">
    <name type="scientific">Hypsizygus marmoreus</name>
    <name type="common">White beech mushroom</name>
    <name type="synonym">Agaricus marmoreus</name>
    <dbReference type="NCBI Taxonomy" id="39966"/>
    <lineage>
        <taxon>Eukaryota</taxon>
        <taxon>Fungi</taxon>
        <taxon>Dikarya</taxon>
        <taxon>Basidiomycota</taxon>
        <taxon>Agaricomycotina</taxon>
        <taxon>Agaricomycetes</taxon>
        <taxon>Agaricomycetidae</taxon>
        <taxon>Agaricales</taxon>
        <taxon>Tricholomatineae</taxon>
        <taxon>Lyophyllaceae</taxon>
        <taxon>Hypsizygus</taxon>
    </lineage>
</organism>
<proteinExistence type="predicted"/>
<feature type="region of interest" description="Disordered" evidence="1">
    <location>
        <begin position="234"/>
        <end position="373"/>
    </location>
</feature>
<feature type="compositionally biased region" description="Pro residues" evidence="1">
    <location>
        <begin position="736"/>
        <end position="746"/>
    </location>
</feature>
<dbReference type="InParanoid" id="A0A369JFP9"/>
<dbReference type="EMBL" id="LUEZ02000110">
    <property type="protein sequence ID" value="RDB17686.1"/>
    <property type="molecule type" value="Genomic_DNA"/>
</dbReference>
<accession>A0A369JFP9</accession>
<protein>
    <submittedName>
        <fullName evidence="2">Uncharacterized protein</fullName>
    </submittedName>
</protein>
<feature type="compositionally biased region" description="Basic residues" evidence="1">
    <location>
        <begin position="314"/>
        <end position="328"/>
    </location>
</feature>
<feature type="compositionally biased region" description="Low complexity" evidence="1">
    <location>
        <begin position="558"/>
        <end position="571"/>
    </location>
</feature>
<evidence type="ECO:0000313" key="3">
    <source>
        <dbReference type="Proteomes" id="UP000076154"/>
    </source>
</evidence>
<dbReference type="AlphaFoldDB" id="A0A369JFP9"/>
<feature type="region of interest" description="Disordered" evidence="1">
    <location>
        <begin position="711"/>
        <end position="752"/>
    </location>
</feature>
<feature type="region of interest" description="Disordered" evidence="1">
    <location>
        <begin position="23"/>
        <end position="51"/>
    </location>
</feature>
<feature type="compositionally biased region" description="Low complexity" evidence="1">
    <location>
        <begin position="635"/>
        <end position="645"/>
    </location>
</feature>
<feature type="compositionally biased region" description="Low complexity" evidence="1">
    <location>
        <begin position="257"/>
        <end position="277"/>
    </location>
</feature>
<comment type="caution">
    <text evidence="2">The sequence shown here is derived from an EMBL/GenBank/DDBJ whole genome shotgun (WGS) entry which is preliminary data.</text>
</comment>
<dbReference type="Proteomes" id="UP000076154">
    <property type="component" value="Unassembled WGS sequence"/>
</dbReference>
<feature type="compositionally biased region" description="Basic residues" evidence="1">
    <location>
        <begin position="293"/>
        <end position="302"/>
    </location>
</feature>
<feature type="region of interest" description="Disordered" evidence="1">
    <location>
        <begin position="476"/>
        <end position="510"/>
    </location>
</feature>
<feature type="region of interest" description="Disordered" evidence="1">
    <location>
        <begin position="556"/>
        <end position="584"/>
    </location>
</feature>
<sequence>MSRGRISKHIFALHAKKFLLVNDSGSRRGDNERSSRGLRGSPYKRPCTSRNGIPISQQALSNLPNQIPNSAGLTLPILTSFIMKYSQAVLVACVGGAALISAAPTGTGPELAARTGQATPADPTPQVPVRKNSFAKYGRAAGTTAKYAGQFASQVNGQNQSQGLGGGGFPGSIYKRGNGAETSTTTSPIKPKRRASAVNGFLAGAGGGEGVVTTAASLYSLRQQRKQAALQQQQSALQQPDVNVLGARTVTPPVTDPSAGGPPAGGAPSDLVAAGTTPPSPPSAGNELGQGGKKGRGRRRQKFSQMTEEQKEKFRARRRARKARKGRKGGAAQQDLSAGGVPTSPQPPSGPPTDAASAGAPAAGLPSTGPPVAARDIDDVLEARLITGWKKWRASRKLEKAQREAAKLGVAPLTPQSDAGASTPSTTNTGPPNSGLGRRDLVEEFGDILSSREFHDELEARGLGSFFTGVANIWRGKDKKNKSSPPPTSSSTSYADPAMGSSSTSYLPGRDFGDDELVLREVADVFESREFQKELQARGPKTDWLVGLLSLGKKKTCGSTTSASAYPPSSTGAGGYADSSLSSPAPYRRALLDDDLILRELADVLESREFHEELEARGRKTDWVKGFLSLGKNKSTTPSSSTASPSPYPPGSMGAGAYADTGLPPTPAPVLKRALLNDDDLVLRELADVLESREFEEELVARGPVSWVKGKISNRKGKKQQMGESPDLSQQDSVPQLPPPNTPPPTGTLAGRDFFDDELVLRELGDVLESREFHEELEARGIDVKSAFTALKAATEEKNPRDLLSEDSLFDREFDDILASREFQKEVEARDLTKAFSAVRETFKLPRNVDLDTREFEIDELD</sequence>
<feature type="region of interest" description="Disordered" evidence="1">
    <location>
        <begin position="631"/>
        <end position="661"/>
    </location>
</feature>
<feature type="region of interest" description="Disordered" evidence="1">
    <location>
        <begin position="107"/>
        <end position="129"/>
    </location>
</feature>
<keyword evidence="3" id="KW-1185">Reference proteome</keyword>
<feature type="compositionally biased region" description="Basic and acidic residues" evidence="1">
    <location>
        <begin position="25"/>
        <end position="35"/>
    </location>
</feature>
<name>A0A369JFP9_HYPMA</name>
<feature type="compositionally biased region" description="Low complexity" evidence="1">
    <location>
        <begin position="419"/>
        <end position="435"/>
    </location>
</feature>
<feature type="compositionally biased region" description="Basic and acidic residues" evidence="1">
    <location>
        <begin position="396"/>
        <end position="406"/>
    </location>
</feature>